<gene>
    <name evidence="1" type="ORF">PODLI_1B027676</name>
</gene>
<dbReference type="Proteomes" id="UP001178461">
    <property type="component" value="Chromosome Z"/>
</dbReference>
<dbReference type="AlphaFoldDB" id="A0AA35LBT8"/>
<sequence length="149" mass="16611">MLQCHQIFSAGENKAGPKDGNYGGYELTLGKPSTSSTSNKNIEYNTLEIHNVAIQNIRYGVGLHATTAIIAVGFIDDLITEEDKGLVVDHNKVKRAKENVTKSLDQEFDYLCQKGETDRIFSDGHKDPTEVMLKSTVPQHNHRTFFSVQ</sequence>
<dbReference type="EMBL" id="OX395140">
    <property type="protein sequence ID" value="CAI5793476.1"/>
    <property type="molecule type" value="Genomic_DNA"/>
</dbReference>
<protein>
    <submittedName>
        <fullName evidence="1">Uncharacterized protein</fullName>
    </submittedName>
</protein>
<organism evidence="1 2">
    <name type="scientific">Podarcis lilfordi</name>
    <name type="common">Lilford's wall lizard</name>
    <dbReference type="NCBI Taxonomy" id="74358"/>
    <lineage>
        <taxon>Eukaryota</taxon>
        <taxon>Metazoa</taxon>
        <taxon>Chordata</taxon>
        <taxon>Craniata</taxon>
        <taxon>Vertebrata</taxon>
        <taxon>Euteleostomi</taxon>
        <taxon>Lepidosauria</taxon>
        <taxon>Squamata</taxon>
        <taxon>Bifurcata</taxon>
        <taxon>Unidentata</taxon>
        <taxon>Episquamata</taxon>
        <taxon>Laterata</taxon>
        <taxon>Lacertibaenia</taxon>
        <taxon>Lacertidae</taxon>
        <taxon>Podarcis</taxon>
    </lineage>
</organism>
<reference evidence="1" key="1">
    <citation type="submission" date="2022-12" db="EMBL/GenBank/DDBJ databases">
        <authorList>
            <person name="Alioto T."/>
            <person name="Alioto T."/>
            <person name="Gomez Garrido J."/>
        </authorList>
    </citation>
    <scope>NUCLEOTIDE SEQUENCE</scope>
</reference>
<name>A0AA35LBT8_9SAUR</name>
<accession>A0AA35LBT8</accession>
<keyword evidence="2" id="KW-1185">Reference proteome</keyword>
<evidence type="ECO:0000313" key="2">
    <source>
        <dbReference type="Proteomes" id="UP001178461"/>
    </source>
</evidence>
<proteinExistence type="predicted"/>
<evidence type="ECO:0000313" key="1">
    <source>
        <dbReference type="EMBL" id="CAI5793476.1"/>
    </source>
</evidence>